<dbReference type="EMBL" id="CP042430">
    <property type="protein sequence ID" value="QEC46703.1"/>
    <property type="molecule type" value="Genomic_DNA"/>
</dbReference>
<dbReference type="Proteomes" id="UP000321805">
    <property type="component" value="Chromosome"/>
</dbReference>
<evidence type="ECO:0000313" key="2">
    <source>
        <dbReference type="Proteomes" id="UP000321805"/>
    </source>
</evidence>
<gene>
    <name evidence="1" type="ORF">FSW04_03290</name>
</gene>
<evidence type="ECO:0000313" key="1">
    <source>
        <dbReference type="EMBL" id="QEC46703.1"/>
    </source>
</evidence>
<dbReference type="KEGG" id="bsol:FSW04_03290"/>
<dbReference type="OrthoDB" id="5242243at2"/>
<reference evidence="1 2" key="1">
    <citation type="journal article" date="2018" name="J. Microbiol.">
        <title>Baekduia soli gen. nov., sp. nov., a novel bacterium isolated from the soil of Baekdu Mountain and proposal of a novel family name, Baekduiaceae fam. nov.</title>
        <authorList>
            <person name="An D.S."/>
            <person name="Siddiqi M.Z."/>
            <person name="Kim K.H."/>
            <person name="Yu H.S."/>
            <person name="Im W.T."/>
        </authorList>
    </citation>
    <scope>NUCLEOTIDE SEQUENCE [LARGE SCALE GENOMIC DNA]</scope>
    <source>
        <strain evidence="1 2">BR7-21</strain>
    </source>
</reference>
<dbReference type="RefSeq" id="WP_146916221.1">
    <property type="nucleotide sequence ID" value="NZ_CP042430.1"/>
</dbReference>
<sequence length="211" mass="23100">MPPEEHLVPRFAAEPPQELLPYGRRAEQLHEEFLAACLLLDDDLGAPGAPVWFPDRTWAGRTYVPVTCRTERGLELFGAVSYAPAVEQGQTEDHFRATADWTEETAEANPDWSIDLCEEVIGGWRGEAGKVAAMTLIWGTPLVDRGAIVTAELAGLTVDQCVLVENRFTLVAPDDYRGDTLEVAVYDAGGRELGREALWAGEEDADDEEGA</sequence>
<accession>A0A5B8U108</accession>
<proteinExistence type="predicted"/>
<organism evidence="1 2">
    <name type="scientific">Baekduia soli</name>
    <dbReference type="NCBI Taxonomy" id="496014"/>
    <lineage>
        <taxon>Bacteria</taxon>
        <taxon>Bacillati</taxon>
        <taxon>Actinomycetota</taxon>
        <taxon>Thermoleophilia</taxon>
        <taxon>Solirubrobacterales</taxon>
        <taxon>Baekduiaceae</taxon>
        <taxon>Baekduia</taxon>
    </lineage>
</organism>
<protein>
    <submittedName>
        <fullName evidence="1">Uncharacterized protein</fullName>
    </submittedName>
</protein>
<keyword evidence="2" id="KW-1185">Reference proteome</keyword>
<dbReference type="AlphaFoldDB" id="A0A5B8U108"/>
<name>A0A5B8U108_9ACTN</name>